<dbReference type="KEGG" id="ttf:THTE_0395"/>
<keyword evidence="2" id="KW-1185">Reference proteome</keyword>
<protein>
    <submittedName>
        <fullName evidence="1">Uncharacterized protein</fullName>
    </submittedName>
</protein>
<sequence length="40" mass="4484">MSPSQWTKNREGPRCTIEKALAAYQTVTAKKRHAEDAPDP</sequence>
<evidence type="ECO:0000313" key="2">
    <source>
        <dbReference type="Proteomes" id="UP000215086"/>
    </source>
</evidence>
<organism evidence="1 2">
    <name type="scientific">Thermogutta terrifontis</name>
    <dbReference type="NCBI Taxonomy" id="1331910"/>
    <lineage>
        <taxon>Bacteria</taxon>
        <taxon>Pseudomonadati</taxon>
        <taxon>Planctomycetota</taxon>
        <taxon>Planctomycetia</taxon>
        <taxon>Pirellulales</taxon>
        <taxon>Thermoguttaceae</taxon>
        <taxon>Thermogutta</taxon>
    </lineage>
</organism>
<proteinExistence type="predicted"/>
<dbReference type="EMBL" id="CP018477">
    <property type="protein sequence ID" value="ASV72997.1"/>
    <property type="molecule type" value="Genomic_DNA"/>
</dbReference>
<reference evidence="1 2" key="1">
    <citation type="journal article" name="Front. Microbiol.">
        <title>Sugar Metabolism of the First Thermophilic Planctomycete Thermogutta terrifontis: Comparative Genomic and Transcriptomic Approaches.</title>
        <authorList>
            <person name="Elcheninov A.G."/>
            <person name="Menzel P."/>
            <person name="Gudbergsdottir S.R."/>
            <person name="Slesarev A.I."/>
            <person name="Kadnikov V.V."/>
            <person name="Krogh A."/>
            <person name="Bonch-Osmolovskaya E.A."/>
            <person name="Peng X."/>
            <person name="Kublanov I.V."/>
        </authorList>
    </citation>
    <scope>NUCLEOTIDE SEQUENCE [LARGE SCALE GENOMIC DNA]</scope>
    <source>
        <strain evidence="1 2">R1</strain>
    </source>
</reference>
<evidence type="ECO:0000313" key="1">
    <source>
        <dbReference type="EMBL" id="ASV72997.1"/>
    </source>
</evidence>
<name>A0A286RAM0_9BACT</name>
<dbReference type="AlphaFoldDB" id="A0A286RAM0"/>
<gene>
    <name evidence="1" type="ORF">THTE_0395</name>
</gene>
<accession>A0A286RAM0</accession>
<dbReference type="Proteomes" id="UP000215086">
    <property type="component" value="Chromosome"/>
</dbReference>